<sequence length="82" mass="9002">MDVDNIMKINPHSSPALAEGFADVDAEPKTVPASADSIIADEALEQLDCNTDDEKFENEVKSLEILIVIDLILMKDDARKCI</sequence>
<gene>
    <name evidence="1" type="ORF">Tco_0752135</name>
</gene>
<proteinExistence type="predicted"/>
<evidence type="ECO:0000313" key="2">
    <source>
        <dbReference type="Proteomes" id="UP001151760"/>
    </source>
</evidence>
<evidence type="ECO:0000313" key="1">
    <source>
        <dbReference type="EMBL" id="GJS85594.1"/>
    </source>
</evidence>
<dbReference type="Proteomes" id="UP001151760">
    <property type="component" value="Unassembled WGS sequence"/>
</dbReference>
<dbReference type="EMBL" id="BQNB010011062">
    <property type="protein sequence ID" value="GJS85594.1"/>
    <property type="molecule type" value="Genomic_DNA"/>
</dbReference>
<comment type="caution">
    <text evidence="1">The sequence shown here is derived from an EMBL/GenBank/DDBJ whole genome shotgun (WGS) entry which is preliminary data.</text>
</comment>
<accession>A0ABQ4Z624</accession>
<reference evidence="1" key="1">
    <citation type="journal article" date="2022" name="Int. J. Mol. Sci.">
        <title>Draft Genome of Tanacetum Coccineum: Genomic Comparison of Closely Related Tanacetum-Family Plants.</title>
        <authorList>
            <person name="Yamashiro T."/>
            <person name="Shiraishi A."/>
            <person name="Nakayama K."/>
            <person name="Satake H."/>
        </authorList>
    </citation>
    <scope>NUCLEOTIDE SEQUENCE</scope>
</reference>
<organism evidence="1 2">
    <name type="scientific">Tanacetum coccineum</name>
    <dbReference type="NCBI Taxonomy" id="301880"/>
    <lineage>
        <taxon>Eukaryota</taxon>
        <taxon>Viridiplantae</taxon>
        <taxon>Streptophyta</taxon>
        <taxon>Embryophyta</taxon>
        <taxon>Tracheophyta</taxon>
        <taxon>Spermatophyta</taxon>
        <taxon>Magnoliopsida</taxon>
        <taxon>eudicotyledons</taxon>
        <taxon>Gunneridae</taxon>
        <taxon>Pentapetalae</taxon>
        <taxon>asterids</taxon>
        <taxon>campanulids</taxon>
        <taxon>Asterales</taxon>
        <taxon>Asteraceae</taxon>
        <taxon>Asteroideae</taxon>
        <taxon>Anthemideae</taxon>
        <taxon>Anthemidinae</taxon>
        <taxon>Tanacetum</taxon>
    </lineage>
</organism>
<keyword evidence="2" id="KW-1185">Reference proteome</keyword>
<reference evidence="1" key="2">
    <citation type="submission" date="2022-01" db="EMBL/GenBank/DDBJ databases">
        <authorList>
            <person name="Yamashiro T."/>
            <person name="Shiraishi A."/>
            <person name="Satake H."/>
            <person name="Nakayama K."/>
        </authorList>
    </citation>
    <scope>NUCLEOTIDE SEQUENCE</scope>
</reference>
<protein>
    <submittedName>
        <fullName evidence="1">Uncharacterized protein</fullName>
    </submittedName>
</protein>
<name>A0ABQ4Z624_9ASTR</name>